<reference evidence="2" key="1">
    <citation type="journal article" date="2020" name="Fungal Divers.">
        <title>Resolving the Mortierellaceae phylogeny through synthesis of multi-gene phylogenetics and phylogenomics.</title>
        <authorList>
            <person name="Vandepol N."/>
            <person name="Liber J."/>
            <person name="Desiro A."/>
            <person name="Na H."/>
            <person name="Kennedy M."/>
            <person name="Barry K."/>
            <person name="Grigoriev I.V."/>
            <person name="Miller A.N."/>
            <person name="O'Donnell K."/>
            <person name="Stajich J.E."/>
            <person name="Bonito G."/>
        </authorList>
    </citation>
    <scope>NUCLEOTIDE SEQUENCE</scope>
    <source>
        <strain evidence="2">KOD948</strain>
    </source>
</reference>
<dbReference type="Proteomes" id="UP000726737">
    <property type="component" value="Unassembled WGS sequence"/>
</dbReference>
<dbReference type="AlphaFoldDB" id="A0A9P6PNY0"/>
<feature type="compositionally biased region" description="Basic residues" evidence="1">
    <location>
        <begin position="163"/>
        <end position="173"/>
    </location>
</feature>
<feature type="compositionally biased region" description="Polar residues" evidence="1">
    <location>
        <begin position="174"/>
        <end position="186"/>
    </location>
</feature>
<organism evidence="2 3">
    <name type="scientific">Mortierella polycephala</name>
    <dbReference type="NCBI Taxonomy" id="41804"/>
    <lineage>
        <taxon>Eukaryota</taxon>
        <taxon>Fungi</taxon>
        <taxon>Fungi incertae sedis</taxon>
        <taxon>Mucoromycota</taxon>
        <taxon>Mortierellomycotina</taxon>
        <taxon>Mortierellomycetes</taxon>
        <taxon>Mortierellales</taxon>
        <taxon>Mortierellaceae</taxon>
        <taxon>Mortierella</taxon>
    </lineage>
</organism>
<proteinExistence type="predicted"/>
<evidence type="ECO:0000256" key="1">
    <source>
        <dbReference type="SAM" id="MobiDB-lite"/>
    </source>
</evidence>
<accession>A0A9P6PNY0</accession>
<feature type="compositionally biased region" description="Acidic residues" evidence="1">
    <location>
        <begin position="974"/>
        <end position="984"/>
    </location>
</feature>
<comment type="caution">
    <text evidence="2">The sequence shown here is derived from an EMBL/GenBank/DDBJ whole genome shotgun (WGS) entry which is preliminary data.</text>
</comment>
<dbReference type="EMBL" id="JAAAJA010000868">
    <property type="protein sequence ID" value="KAG0249109.1"/>
    <property type="molecule type" value="Genomic_DNA"/>
</dbReference>
<feature type="region of interest" description="Disordered" evidence="1">
    <location>
        <begin position="964"/>
        <end position="992"/>
    </location>
</feature>
<evidence type="ECO:0000313" key="3">
    <source>
        <dbReference type="Proteomes" id="UP000726737"/>
    </source>
</evidence>
<evidence type="ECO:0000313" key="2">
    <source>
        <dbReference type="EMBL" id="KAG0249109.1"/>
    </source>
</evidence>
<sequence>MSDLALEQDSRNIEDSRHISQADTAVPKVTEGVKGLGHVFLVIFQASRSTLRKAVADLQGENVISGALRTLIAHVEVADGNDRDTVEMERMQEISRPLLDRVLKKSDDSGKKVAFALLDWLMLEYPHRQLMLRALSADLAPLNDKKRKLAVLLALEHTLQTQRKSRSASRKTSVKSSPIMNTTQMPPDTAGKDMSSEFFLDGQTLSSWIALIADIIHNDGAIASDGTRSMTRLTTLAFDISIVLSGIHADQTLQEITSEETARKSLLVVEAISESLSEGNSTTTRTSYVDTLMDSMASMHRVIKDFQSWSARENALATAALIDTLDIILRFNKHQSKNRAQPPTEVIKSFARTWKVISSALGQRSIASALTATLDQARTYLQMQDIPPFLRLLASCLVLGFCSSTTPIDQAIQKSGDIKASLLAFSNSTLTEDIPVGKHAALALQDILIPVLGEGGFDIVKNQIITILSSTANISESSASMIAQYTMVFPAFIIPELLQRLQKTGNDLLANDMQLVKTRNTLRIVEALTEKDYFLKTITSEDEKYRELLEDAVIGLLQDTDVMVRLTSSQIVATLDPAKIVNKFAYDLTLTDKGAASSAELVLLECMLSQRKDGSLGGGFSAFLDYIRHFNNAPRLDPYKKGEVSKVKSPAQLFSKTKRTAVRSLKQAEVEESLDRLFRVVKKLGESIPSLLWSSFIDCLVAKTYGSPTDHLLIRVWNNFAPSIANSSDAIASLITAVSELMEKQGVVTEDMLDHALEASDEAIDELRLARLSPLLILKTVPPYAIARYLKTADVMSAGDGVESISHKITRVLKSRSENELEFGLVRKLALGILHGMFPDSSLETVHAHLAKQFTNEPSRLERVDLEDGRSWIFALYNWVLNWTIQSNSKEQTERDIAWLYRIIGDFFYRIMAITNLGKEQDLYKLQLGALDVLSKILLATAPFYDPTKKTLFSKRLDRISKNQAPSTTAKIEEIDDNEQDEKEDASSLSPKSPEDLFISLLTDILSHIIRPMEGQNQSRIPQAVCLANVLVMTMQSLASGTNTTIAGGTVSDVNVHPPSSKWTPCLIMDLITPSLGANLTSILRDDDLASDGHYTPLIQACIQILYTGASAAATVEERTTNRITNHWAMDVAVLGLGCTEFGVAVASLKLLATMSATKMMTAELLTATNLAAIRKGFTRLHQSKELQANEAPEITTLLDKMWEMVA</sequence>
<keyword evidence="3" id="KW-1185">Reference proteome</keyword>
<dbReference type="OrthoDB" id="2447815at2759"/>
<name>A0A9P6PNY0_9FUNG</name>
<gene>
    <name evidence="2" type="ORF">BG011_009573</name>
</gene>
<protein>
    <submittedName>
        <fullName evidence="2">Uncharacterized protein</fullName>
    </submittedName>
</protein>
<feature type="region of interest" description="Disordered" evidence="1">
    <location>
        <begin position="162"/>
        <end position="193"/>
    </location>
</feature>